<name>A0ABD1NK20_9FABA</name>
<organism evidence="1 2">
    <name type="scientific">Flemingia macrophylla</name>
    <dbReference type="NCBI Taxonomy" id="520843"/>
    <lineage>
        <taxon>Eukaryota</taxon>
        <taxon>Viridiplantae</taxon>
        <taxon>Streptophyta</taxon>
        <taxon>Embryophyta</taxon>
        <taxon>Tracheophyta</taxon>
        <taxon>Spermatophyta</taxon>
        <taxon>Magnoliopsida</taxon>
        <taxon>eudicotyledons</taxon>
        <taxon>Gunneridae</taxon>
        <taxon>Pentapetalae</taxon>
        <taxon>rosids</taxon>
        <taxon>fabids</taxon>
        <taxon>Fabales</taxon>
        <taxon>Fabaceae</taxon>
        <taxon>Papilionoideae</taxon>
        <taxon>50 kb inversion clade</taxon>
        <taxon>NPAAA clade</taxon>
        <taxon>indigoferoid/millettioid clade</taxon>
        <taxon>Phaseoleae</taxon>
        <taxon>Flemingia</taxon>
    </lineage>
</organism>
<dbReference type="PANTHER" id="PTHR35324:SF5">
    <property type="entry name" value="BHLH DOMAIN-CONTAINING PROTEIN"/>
    <property type="match status" value="1"/>
</dbReference>
<keyword evidence="2" id="KW-1185">Reference proteome</keyword>
<dbReference type="EMBL" id="JBGMDY010000001">
    <property type="protein sequence ID" value="KAL2348441.1"/>
    <property type="molecule type" value="Genomic_DNA"/>
</dbReference>
<accession>A0ABD1NK20</accession>
<evidence type="ECO:0000313" key="1">
    <source>
        <dbReference type="EMBL" id="KAL2348441.1"/>
    </source>
</evidence>
<dbReference type="PANTHER" id="PTHR35324">
    <property type="entry name" value="BNAA08G03750D PROTEIN"/>
    <property type="match status" value="1"/>
</dbReference>
<sequence length="147" mass="16573">MQWLMVALSSVERYLRLHPLFEKKQGALGRRLKVKPLPIGVIYTPTCNTGGLKHNTMAFTISTADSEANKMYVEEKDSAISSQLQLKSSLSSSQSLNKEQVLRRIRHRKSLNRIKATFQTLLGTSKQNTTSTQDQMCLQQQDAFSSP</sequence>
<dbReference type="AlphaFoldDB" id="A0ABD1NK20"/>
<comment type="caution">
    <text evidence="1">The sequence shown here is derived from an EMBL/GenBank/DDBJ whole genome shotgun (WGS) entry which is preliminary data.</text>
</comment>
<gene>
    <name evidence="1" type="ORF">Fmac_002441</name>
</gene>
<dbReference type="Proteomes" id="UP001603857">
    <property type="component" value="Unassembled WGS sequence"/>
</dbReference>
<proteinExistence type="predicted"/>
<reference evidence="1 2" key="1">
    <citation type="submission" date="2024-08" db="EMBL/GenBank/DDBJ databases">
        <title>Insights into the chromosomal genome structure of Flemingia macrophylla.</title>
        <authorList>
            <person name="Ding Y."/>
            <person name="Zhao Y."/>
            <person name="Bi W."/>
            <person name="Wu M."/>
            <person name="Zhao G."/>
            <person name="Gong Y."/>
            <person name="Li W."/>
            <person name="Zhang P."/>
        </authorList>
    </citation>
    <scope>NUCLEOTIDE SEQUENCE [LARGE SCALE GENOMIC DNA]</scope>
    <source>
        <strain evidence="1">DYQJB</strain>
        <tissue evidence="1">Leaf</tissue>
    </source>
</reference>
<protein>
    <submittedName>
        <fullName evidence="1">Uncharacterized protein</fullName>
    </submittedName>
</protein>
<evidence type="ECO:0000313" key="2">
    <source>
        <dbReference type="Proteomes" id="UP001603857"/>
    </source>
</evidence>